<keyword evidence="1" id="KW-0812">Transmembrane</keyword>
<protein>
    <submittedName>
        <fullName evidence="2">Uncharacterized protein</fullName>
    </submittedName>
</protein>
<accession>A0A6C0LYI5</accession>
<keyword evidence="1" id="KW-1133">Transmembrane helix</keyword>
<evidence type="ECO:0000256" key="1">
    <source>
        <dbReference type="SAM" id="Phobius"/>
    </source>
</evidence>
<dbReference type="EMBL" id="MN740611">
    <property type="protein sequence ID" value="QHU35727.1"/>
    <property type="molecule type" value="Genomic_DNA"/>
</dbReference>
<proteinExistence type="predicted"/>
<feature type="transmembrane region" description="Helical" evidence="1">
    <location>
        <begin position="33"/>
        <end position="52"/>
    </location>
</feature>
<organism evidence="2">
    <name type="scientific">viral metagenome</name>
    <dbReference type="NCBI Taxonomy" id="1070528"/>
    <lineage>
        <taxon>unclassified sequences</taxon>
        <taxon>metagenomes</taxon>
        <taxon>organismal metagenomes</taxon>
    </lineage>
</organism>
<feature type="transmembrane region" description="Helical" evidence="1">
    <location>
        <begin position="6"/>
        <end position="26"/>
    </location>
</feature>
<reference evidence="2" key="1">
    <citation type="journal article" date="2020" name="Nature">
        <title>Giant virus diversity and host interactions through global metagenomics.</title>
        <authorList>
            <person name="Schulz F."/>
            <person name="Roux S."/>
            <person name="Paez-Espino D."/>
            <person name="Jungbluth S."/>
            <person name="Walsh D.A."/>
            <person name="Denef V.J."/>
            <person name="McMahon K.D."/>
            <person name="Konstantinidis K.T."/>
            <person name="Eloe-Fadrosh E.A."/>
            <person name="Kyrpides N.C."/>
            <person name="Woyke T."/>
        </authorList>
    </citation>
    <scope>NUCLEOTIDE SEQUENCE</scope>
    <source>
        <strain evidence="2">GVMAG-S-1035085-51</strain>
    </source>
</reference>
<dbReference type="AlphaFoldDB" id="A0A6C0LYI5"/>
<sequence length="159" mass="18848">MNTFELYLMLLCLIHLIIWCFAMFGCIISKKIALFNIFILLPIMYVAQSMSFHCIMKSKIDFVSKYKDILMNKTMDIPDDERDELTIEAKKLNMTGQEFINILGYIENYSDKYIIPKLYETAKRKLYTSYRNPLSSQGTIILCYIINLYCLRYRYGVVF</sequence>
<evidence type="ECO:0000313" key="2">
    <source>
        <dbReference type="EMBL" id="QHU35727.1"/>
    </source>
</evidence>
<keyword evidence="1" id="KW-0472">Membrane</keyword>
<name>A0A6C0LYI5_9ZZZZ</name>